<organism evidence="2 3">
    <name type="scientific">Rotaria sordida</name>
    <dbReference type="NCBI Taxonomy" id="392033"/>
    <lineage>
        <taxon>Eukaryota</taxon>
        <taxon>Metazoa</taxon>
        <taxon>Spiralia</taxon>
        <taxon>Gnathifera</taxon>
        <taxon>Rotifera</taxon>
        <taxon>Eurotatoria</taxon>
        <taxon>Bdelloidea</taxon>
        <taxon>Philodinida</taxon>
        <taxon>Philodinidae</taxon>
        <taxon>Rotaria</taxon>
    </lineage>
</organism>
<dbReference type="AlphaFoldDB" id="A0A819LFP9"/>
<evidence type="ECO:0000313" key="3">
    <source>
        <dbReference type="Proteomes" id="UP000663836"/>
    </source>
</evidence>
<feature type="region of interest" description="Disordered" evidence="1">
    <location>
        <begin position="54"/>
        <end position="113"/>
    </location>
</feature>
<sequence>MQQNKRYQQKILAARYSIHCVKDNSVEKVSEQFIMTEVQQDSLSNQELIRLENDPNTQTEISLNGNIDPDINDLSSENDASSHDSQLDYSSDENEASSHDSQSDYSSDENEATHDQIEIERKTFLQQLIEFIRDANLNKTATSSLLSLLNSSKSYDEIPVSINQLLKQLDIKFYYDIFIYCSTCLTSLSKIQDRCINCETSTKKTNSELIIFSIAEELRRVVQSNIELIKWYSFRENQMISDIVLGDIYKEQCSNNSTLTLMITTDGKPMISSKATRTSVWPVMSFLVEIPPFIRERLDNMMLLGLWHSPISPPTDLLLSRIVYLIKSLTMTGIDILVGKKNYRQEFDLVYKQTFGEFPPQSMKFYSRYVHGLIVYHSMSYSRRNKSNSFSVLIETRNLRVLFKYPMAYYSGSRTPSATRKSSYTGVSTHSKPVDDYEIEVEGENDLDNDYPIIRDVPFYNSQQRRCVDSQSNRNTISEKDRYYTPQLKRKRGSEAIDRFPFDSFAKQLENMQTMMCDMSRKVDMMNPTPSPVPSDVPKVMYNERNILAGPIEPTPLGLMKQLINDLFTEDEIILGYHEEVNERTNKIKEAVKNYYFRDDDEHFRVFWDSVGHITRGNQRRGRAHRKKKNDLEQQKLVQLNTTASDINDGDQNKN</sequence>
<comment type="caution">
    <text evidence="2">The sequence shown here is derived from an EMBL/GenBank/DDBJ whole genome shotgun (WGS) entry which is preliminary data.</text>
</comment>
<feature type="compositionally biased region" description="Polar residues" evidence="1">
    <location>
        <begin position="54"/>
        <end position="65"/>
    </location>
</feature>
<evidence type="ECO:0000313" key="2">
    <source>
        <dbReference type="EMBL" id="CAF3964082.1"/>
    </source>
</evidence>
<name>A0A819LFP9_9BILA</name>
<proteinExistence type="predicted"/>
<dbReference type="Proteomes" id="UP000663836">
    <property type="component" value="Unassembled WGS sequence"/>
</dbReference>
<accession>A0A819LFP9</accession>
<reference evidence="2" key="1">
    <citation type="submission" date="2021-02" db="EMBL/GenBank/DDBJ databases">
        <authorList>
            <person name="Nowell W R."/>
        </authorList>
    </citation>
    <scope>NUCLEOTIDE SEQUENCE</scope>
</reference>
<dbReference type="EMBL" id="CAJOBD010003746">
    <property type="protein sequence ID" value="CAF3964082.1"/>
    <property type="molecule type" value="Genomic_DNA"/>
</dbReference>
<protein>
    <submittedName>
        <fullName evidence="2">Uncharacterized protein</fullName>
    </submittedName>
</protein>
<evidence type="ECO:0000256" key="1">
    <source>
        <dbReference type="SAM" id="MobiDB-lite"/>
    </source>
</evidence>
<gene>
    <name evidence="2" type="ORF">JBS370_LOCUS24254</name>
</gene>